<proteinExistence type="inferred from homology"/>
<dbReference type="Pfam" id="PF00005">
    <property type="entry name" value="ABC_tran"/>
    <property type="match status" value="1"/>
</dbReference>
<name>A0ABV7RTN6_9RHOB</name>
<dbReference type="InterPro" id="IPR003593">
    <property type="entry name" value="AAA+_ATPase"/>
</dbReference>
<dbReference type="EMBL" id="JBHRXE010000004">
    <property type="protein sequence ID" value="MFC3568184.1"/>
    <property type="molecule type" value="Genomic_DNA"/>
</dbReference>
<dbReference type="RefSeq" id="WP_379027676.1">
    <property type="nucleotide sequence ID" value="NZ_JBHRXE010000004.1"/>
</dbReference>
<dbReference type="InterPro" id="IPR050166">
    <property type="entry name" value="ABC_transporter_ATP-bind"/>
</dbReference>
<dbReference type="InterPro" id="IPR017871">
    <property type="entry name" value="ABC_transporter-like_CS"/>
</dbReference>
<evidence type="ECO:0000313" key="6">
    <source>
        <dbReference type="EMBL" id="MFC3568184.1"/>
    </source>
</evidence>
<sequence length="256" mass="26725">MRDSGAGIACRALTKTWPGGVRAVAEFDADFAAGQTTALIGPSGCGKSTLLRLIAGLELPDGGQVRIGGLDPARQRRQGAISVAFQDPSLLPWLSAAQNVALARKLVRQPADPGKVARLLRLVGLEGFAAARPAALSGGMRQRAAIARALVTAPQVLLLDEPFGAVDELTRRQLAQDLPPLWQAQGTTALLVTHSLAEAVWLADRILVLSPRPARITADIAVPLPHPRRPGLADSPDFRRIEAAARAALAAPAGAA</sequence>
<dbReference type="PROSITE" id="PS00211">
    <property type="entry name" value="ABC_TRANSPORTER_1"/>
    <property type="match status" value="1"/>
</dbReference>
<dbReference type="Proteomes" id="UP001595596">
    <property type="component" value="Unassembled WGS sequence"/>
</dbReference>
<evidence type="ECO:0000256" key="4">
    <source>
        <dbReference type="ARBA" id="ARBA00022840"/>
    </source>
</evidence>
<comment type="caution">
    <text evidence="6">The sequence shown here is derived from an EMBL/GenBank/DDBJ whole genome shotgun (WGS) entry which is preliminary data.</text>
</comment>
<dbReference type="InterPro" id="IPR027417">
    <property type="entry name" value="P-loop_NTPase"/>
</dbReference>
<dbReference type="PROSITE" id="PS50893">
    <property type="entry name" value="ABC_TRANSPORTER_2"/>
    <property type="match status" value="1"/>
</dbReference>
<comment type="similarity">
    <text evidence="1">Belongs to the ABC transporter superfamily.</text>
</comment>
<dbReference type="SUPFAM" id="SSF52540">
    <property type="entry name" value="P-loop containing nucleoside triphosphate hydrolases"/>
    <property type="match status" value="1"/>
</dbReference>
<evidence type="ECO:0000259" key="5">
    <source>
        <dbReference type="PROSITE" id="PS50893"/>
    </source>
</evidence>
<evidence type="ECO:0000313" key="7">
    <source>
        <dbReference type="Proteomes" id="UP001595596"/>
    </source>
</evidence>
<protein>
    <submittedName>
        <fullName evidence="6">ABC transporter ATP-binding protein</fullName>
    </submittedName>
</protein>
<dbReference type="InterPro" id="IPR003439">
    <property type="entry name" value="ABC_transporter-like_ATP-bd"/>
</dbReference>
<gene>
    <name evidence="6" type="ORF">ACFOMP_01800</name>
</gene>
<evidence type="ECO:0000256" key="2">
    <source>
        <dbReference type="ARBA" id="ARBA00022448"/>
    </source>
</evidence>
<accession>A0ABV7RTN6</accession>
<keyword evidence="2" id="KW-0813">Transport</keyword>
<dbReference type="GO" id="GO:0005524">
    <property type="term" value="F:ATP binding"/>
    <property type="evidence" value="ECO:0007669"/>
    <property type="project" value="UniProtKB-KW"/>
</dbReference>
<dbReference type="PANTHER" id="PTHR42788">
    <property type="entry name" value="TAURINE IMPORT ATP-BINDING PROTEIN-RELATED"/>
    <property type="match status" value="1"/>
</dbReference>
<dbReference type="CDD" id="cd03293">
    <property type="entry name" value="ABC_NrtD_SsuB_transporters"/>
    <property type="match status" value="1"/>
</dbReference>
<dbReference type="SMART" id="SM00382">
    <property type="entry name" value="AAA"/>
    <property type="match status" value="1"/>
</dbReference>
<dbReference type="Gene3D" id="3.40.50.300">
    <property type="entry name" value="P-loop containing nucleotide triphosphate hydrolases"/>
    <property type="match status" value="1"/>
</dbReference>
<reference evidence="7" key="1">
    <citation type="journal article" date="2019" name="Int. J. Syst. Evol. Microbiol.">
        <title>The Global Catalogue of Microorganisms (GCM) 10K type strain sequencing project: providing services to taxonomists for standard genome sequencing and annotation.</title>
        <authorList>
            <consortium name="The Broad Institute Genomics Platform"/>
            <consortium name="The Broad Institute Genome Sequencing Center for Infectious Disease"/>
            <person name="Wu L."/>
            <person name="Ma J."/>
        </authorList>
    </citation>
    <scope>NUCLEOTIDE SEQUENCE [LARGE SCALE GENOMIC DNA]</scope>
    <source>
        <strain evidence="7">VKM B-3226</strain>
    </source>
</reference>
<dbReference type="PANTHER" id="PTHR42788:SF20">
    <property type="entry name" value="ABC TRANSPORTER ATP-BINDING PROTEIN"/>
    <property type="match status" value="1"/>
</dbReference>
<keyword evidence="4 6" id="KW-0067">ATP-binding</keyword>
<keyword evidence="7" id="KW-1185">Reference proteome</keyword>
<feature type="domain" description="ABC transporter" evidence="5">
    <location>
        <begin position="8"/>
        <end position="236"/>
    </location>
</feature>
<keyword evidence="3" id="KW-0547">Nucleotide-binding</keyword>
<evidence type="ECO:0000256" key="3">
    <source>
        <dbReference type="ARBA" id="ARBA00022741"/>
    </source>
</evidence>
<evidence type="ECO:0000256" key="1">
    <source>
        <dbReference type="ARBA" id="ARBA00005417"/>
    </source>
</evidence>
<organism evidence="6 7">
    <name type="scientific">Paracoccus simplex</name>
    <dbReference type="NCBI Taxonomy" id="2086346"/>
    <lineage>
        <taxon>Bacteria</taxon>
        <taxon>Pseudomonadati</taxon>
        <taxon>Pseudomonadota</taxon>
        <taxon>Alphaproteobacteria</taxon>
        <taxon>Rhodobacterales</taxon>
        <taxon>Paracoccaceae</taxon>
        <taxon>Paracoccus</taxon>
    </lineage>
</organism>